<accession>A0A1I3SYP6</accession>
<dbReference type="EMBL" id="FORF01000036">
    <property type="protein sequence ID" value="SFJ62586.1"/>
    <property type="molecule type" value="Genomic_DNA"/>
</dbReference>
<evidence type="ECO:0000313" key="4">
    <source>
        <dbReference type="Proteomes" id="UP000242763"/>
    </source>
</evidence>
<dbReference type="STRING" id="1121003.SAMN03080618_03488"/>
<dbReference type="PANTHER" id="PTHR33755">
    <property type="entry name" value="TOXIN PARE1-RELATED"/>
    <property type="match status" value="1"/>
</dbReference>
<name>A0A1I3SYP6_9HYPH</name>
<organism evidence="3 4">
    <name type="scientific">Aquamicrobium aerolatum DSM 21857</name>
    <dbReference type="NCBI Taxonomy" id="1121003"/>
    <lineage>
        <taxon>Bacteria</taxon>
        <taxon>Pseudomonadati</taxon>
        <taxon>Pseudomonadota</taxon>
        <taxon>Alphaproteobacteria</taxon>
        <taxon>Hyphomicrobiales</taxon>
        <taxon>Phyllobacteriaceae</taxon>
        <taxon>Aerobium</taxon>
    </lineage>
</organism>
<protein>
    <submittedName>
        <fullName evidence="3">Toxin ParE1/3/4</fullName>
    </submittedName>
</protein>
<reference evidence="4" key="1">
    <citation type="submission" date="2016-10" db="EMBL/GenBank/DDBJ databases">
        <authorList>
            <person name="Varghese N."/>
            <person name="Submissions S."/>
        </authorList>
    </citation>
    <scope>NUCLEOTIDE SEQUENCE [LARGE SCALE GENOMIC DNA]</scope>
    <source>
        <strain evidence="4">DSM 21857</strain>
    </source>
</reference>
<comment type="similarity">
    <text evidence="1">Belongs to the RelE toxin family.</text>
</comment>
<sequence>MNSLHKPNRSPPRAGCCVNSYRLTEQAETDVFEIFLYGLEHFGRNQARHYKDDLEHCFQMIADYPHMGRPADSIALGVRRHEHQSHVILYEVDDIGVVILAVIHGRSVRRLKI</sequence>
<dbReference type="PANTHER" id="PTHR33755:SF9">
    <property type="entry name" value="TOXIN PARE1"/>
    <property type="match status" value="1"/>
</dbReference>
<evidence type="ECO:0000256" key="2">
    <source>
        <dbReference type="ARBA" id="ARBA00022649"/>
    </source>
</evidence>
<evidence type="ECO:0000313" key="3">
    <source>
        <dbReference type="EMBL" id="SFJ62586.1"/>
    </source>
</evidence>
<dbReference type="InterPro" id="IPR035093">
    <property type="entry name" value="RelE/ParE_toxin_dom_sf"/>
</dbReference>
<keyword evidence="4" id="KW-1185">Reference proteome</keyword>
<gene>
    <name evidence="3" type="ORF">SAMN03080618_03488</name>
</gene>
<keyword evidence="2" id="KW-1277">Toxin-antitoxin system</keyword>
<dbReference type="Pfam" id="PF05016">
    <property type="entry name" value="ParE_toxin"/>
    <property type="match status" value="1"/>
</dbReference>
<dbReference type="AlphaFoldDB" id="A0A1I3SYP6"/>
<dbReference type="Gene3D" id="3.30.2310.20">
    <property type="entry name" value="RelE-like"/>
    <property type="match status" value="1"/>
</dbReference>
<dbReference type="Proteomes" id="UP000242763">
    <property type="component" value="Unassembled WGS sequence"/>
</dbReference>
<dbReference type="InterPro" id="IPR007712">
    <property type="entry name" value="RelE/ParE_toxin"/>
</dbReference>
<proteinExistence type="inferred from homology"/>
<dbReference type="InterPro" id="IPR051803">
    <property type="entry name" value="TA_system_RelE-like_toxin"/>
</dbReference>
<evidence type="ECO:0000256" key="1">
    <source>
        <dbReference type="ARBA" id="ARBA00006226"/>
    </source>
</evidence>